<name>A0AAD3DS58_9CHLO</name>
<sequence>MTSSGYDLSSQPDSEYLGPHGKIRYHKNERGIDICQYYWPATPGTQPKGILVLVHGHGGYLQFDWLKSQGLGRLCCYEGSLVARLNAAGFAVCGNDHRGAGRSGGLRCYCDCFQDYVGDVMQVARSCTTLGLPSFEPQLPLFLAGMSKGGCVALIAAIKEPAVFSGVICLAPMVSLEKVAKKGLNPYLRPLGALLSRLVPRARLLQASRNTLYPDLQEAYDKDPNCYHEPTRVRNAQEYLRATEWLTRHQGQLGAPLLVFHSEGDTMTDPEGSRRLVEQAKSTDKQFVAPPNMWHVLLKEPGHEQLELQILEWLDKRCTAPPQQQQQQQGQGQ</sequence>
<dbReference type="InterPro" id="IPR051044">
    <property type="entry name" value="MAG_DAG_Lipase"/>
</dbReference>
<keyword evidence="3" id="KW-1185">Reference proteome</keyword>
<comment type="caution">
    <text evidence="2">The sequence shown here is derived from an EMBL/GenBank/DDBJ whole genome shotgun (WGS) entry which is preliminary data.</text>
</comment>
<dbReference type="Pfam" id="PF12146">
    <property type="entry name" value="Hydrolase_4"/>
    <property type="match status" value="1"/>
</dbReference>
<dbReference type="Proteomes" id="UP001054857">
    <property type="component" value="Unassembled WGS sequence"/>
</dbReference>
<dbReference type="InterPro" id="IPR029058">
    <property type="entry name" value="AB_hydrolase_fold"/>
</dbReference>
<dbReference type="EMBL" id="BMAR01000016">
    <property type="protein sequence ID" value="GFR46888.1"/>
    <property type="molecule type" value="Genomic_DNA"/>
</dbReference>
<dbReference type="AlphaFoldDB" id="A0AAD3DS58"/>
<accession>A0AAD3DS58</accession>
<gene>
    <name evidence="2" type="ORF">Agub_g8529</name>
</gene>
<evidence type="ECO:0000259" key="1">
    <source>
        <dbReference type="Pfam" id="PF12146"/>
    </source>
</evidence>
<dbReference type="SUPFAM" id="SSF53474">
    <property type="entry name" value="alpha/beta-Hydrolases"/>
    <property type="match status" value="1"/>
</dbReference>
<evidence type="ECO:0000313" key="2">
    <source>
        <dbReference type="EMBL" id="GFR46888.1"/>
    </source>
</evidence>
<feature type="domain" description="Serine aminopeptidase S33" evidence="1">
    <location>
        <begin position="76"/>
        <end position="301"/>
    </location>
</feature>
<reference evidence="2 3" key="1">
    <citation type="journal article" date="2021" name="Sci. Rep.">
        <title>Genome sequencing of the multicellular alga Astrephomene provides insights into convergent evolution of germ-soma differentiation.</title>
        <authorList>
            <person name="Yamashita S."/>
            <person name="Yamamoto K."/>
            <person name="Matsuzaki R."/>
            <person name="Suzuki S."/>
            <person name="Yamaguchi H."/>
            <person name="Hirooka S."/>
            <person name="Minakuchi Y."/>
            <person name="Miyagishima S."/>
            <person name="Kawachi M."/>
            <person name="Toyoda A."/>
            <person name="Nozaki H."/>
        </authorList>
    </citation>
    <scope>NUCLEOTIDE SEQUENCE [LARGE SCALE GENOMIC DNA]</scope>
    <source>
        <strain evidence="2 3">NIES-4017</strain>
    </source>
</reference>
<dbReference type="PANTHER" id="PTHR11614">
    <property type="entry name" value="PHOSPHOLIPASE-RELATED"/>
    <property type="match status" value="1"/>
</dbReference>
<organism evidence="2 3">
    <name type="scientific">Astrephomene gubernaculifera</name>
    <dbReference type="NCBI Taxonomy" id="47775"/>
    <lineage>
        <taxon>Eukaryota</taxon>
        <taxon>Viridiplantae</taxon>
        <taxon>Chlorophyta</taxon>
        <taxon>core chlorophytes</taxon>
        <taxon>Chlorophyceae</taxon>
        <taxon>CS clade</taxon>
        <taxon>Chlamydomonadales</taxon>
        <taxon>Astrephomenaceae</taxon>
        <taxon>Astrephomene</taxon>
    </lineage>
</organism>
<dbReference type="InterPro" id="IPR022742">
    <property type="entry name" value="Hydrolase_4"/>
</dbReference>
<dbReference type="Gene3D" id="3.40.50.1820">
    <property type="entry name" value="alpha/beta hydrolase"/>
    <property type="match status" value="1"/>
</dbReference>
<protein>
    <recommendedName>
        <fullName evidence="1">Serine aminopeptidase S33 domain-containing protein</fullName>
    </recommendedName>
</protein>
<evidence type="ECO:0000313" key="3">
    <source>
        <dbReference type="Proteomes" id="UP001054857"/>
    </source>
</evidence>
<proteinExistence type="predicted"/>